<dbReference type="EMBL" id="GL732556">
    <property type="protein sequence ID" value="EFX78746.1"/>
    <property type="molecule type" value="Genomic_DNA"/>
</dbReference>
<feature type="region of interest" description="Disordered" evidence="1">
    <location>
        <begin position="79"/>
        <end position="109"/>
    </location>
</feature>
<dbReference type="Proteomes" id="UP000000305">
    <property type="component" value="Unassembled WGS sequence"/>
</dbReference>
<dbReference type="HOGENOM" id="CLU_928323_0_0_1"/>
<protein>
    <submittedName>
        <fullName evidence="2">Uncharacterized protein</fullName>
    </submittedName>
</protein>
<evidence type="ECO:0000313" key="2">
    <source>
        <dbReference type="EMBL" id="EFX78746.1"/>
    </source>
</evidence>
<keyword evidence="3" id="KW-1185">Reference proteome</keyword>
<gene>
    <name evidence="2" type="ORF">DAPPUDRAFT_105013</name>
</gene>
<name>E9GP44_DAPPU</name>
<feature type="compositionally biased region" description="Low complexity" evidence="1">
    <location>
        <begin position="90"/>
        <end position="109"/>
    </location>
</feature>
<dbReference type="InParanoid" id="E9GP44"/>
<organism evidence="2 3">
    <name type="scientific">Daphnia pulex</name>
    <name type="common">Water flea</name>
    <dbReference type="NCBI Taxonomy" id="6669"/>
    <lineage>
        <taxon>Eukaryota</taxon>
        <taxon>Metazoa</taxon>
        <taxon>Ecdysozoa</taxon>
        <taxon>Arthropoda</taxon>
        <taxon>Crustacea</taxon>
        <taxon>Branchiopoda</taxon>
        <taxon>Diplostraca</taxon>
        <taxon>Cladocera</taxon>
        <taxon>Anomopoda</taxon>
        <taxon>Daphniidae</taxon>
        <taxon>Daphnia</taxon>
    </lineage>
</organism>
<dbReference type="AlphaFoldDB" id="E9GP44"/>
<sequence>MELKKLKSVEKYVQSVAYSDTQLFSSFSSDNSCRKSIKKPTRKICTTVDFVELCHNSPKGKAFAVECLNFITPKWSSDRNYQNKRKRSHSSSMTSTSVAGSNPSSNTTLTTSNVQLQIEPQTPGADSSPSSNTTLTMSNLQLPMEPQTPGAGSSPSLTQHWHRQMCNFKWNPKHLELVQVPVAMLEIDPFSRNGSTPGSNTMSNLPSFQDMTTNMPVAGPSGISHTSYKDLGADFQMQEMERFRHPNKPFTYRLKRQHKADYTVGPVRAGEENSCVSASRITDIESHQTSFCFLCVSYRL</sequence>
<proteinExistence type="predicted"/>
<dbReference type="KEGG" id="dpx:DAPPUDRAFT_105013"/>
<evidence type="ECO:0000256" key="1">
    <source>
        <dbReference type="SAM" id="MobiDB-lite"/>
    </source>
</evidence>
<evidence type="ECO:0000313" key="3">
    <source>
        <dbReference type="Proteomes" id="UP000000305"/>
    </source>
</evidence>
<accession>E9GP44</accession>
<reference evidence="2 3" key="1">
    <citation type="journal article" date="2011" name="Science">
        <title>The ecoresponsive genome of Daphnia pulex.</title>
        <authorList>
            <person name="Colbourne J.K."/>
            <person name="Pfrender M.E."/>
            <person name="Gilbert D."/>
            <person name="Thomas W.K."/>
            <person name="Tucker A."/>
            <person name="Oakley T.H."/>
            <person name="Tokishita S."/>
            <person name="Aerts A."/>
            <person name="Arnold G.J."/>
            <person name="Basu M.K."/>
            <person name="Bauer D.J."/>
            <person name="Caceres C.E."/>
            <person name="Carmel L."/>
            <person name="Casola C."/>
            <person name="Choi J.H."/>
            <person name="Detter J.C."/>
            <person name="Dong Q."/>
            <person name="Dusheyko S."/>
            <person name="Eads B.D."/>
            <person name="Frohlich T."/>
            <person name="Geiler-Samerotte K.A."/>
            <person name="Gerlach D."/>
            <person name="Hatcher P."/>
            <person name="Jogdeo S."/>
            <person name="Krijgsveld J."/>
            <person name="Kriventseva E.V."/>
            <person name="Kultz D."/>
            <person name="Laforsch C."/>
            <person name="Lindquist E."/>
            <person name="Lopez J."/>
            <person name="Manak J.R."/>
            <person name="Muller J."/>
            <person name="Pangilinan J."/>
            <person name="Patwardhan R.P."/>
            <person name="Pitluck S."/>
            <person name="Pritham E.J."/>
            <person name="Rechtsteiner A."/>
            <person name="Rho M."/>
            <person name="Rogozin I.B."/>
            <person name="Sakarya O."/>
            <person name="Salamov A."/>
            <person name="Schaack S."/>
            <person name="Shapiro H."/>
            <person name="Shiga Y."/>
            <person name="Skalitzky C."/>
            <person name="Smith Z."/>
            <person name="Souvorov A."/>
            <person name="Sung W."/>
            <person name="Tang Z."/>
            <person name="Tsuchiya D."/>
            <person name="Tu H."/>
            <person name="Vos H."/>
            <person name="Wang M."/>
            <person name="Wolf Y.I."/>
            <person name="Yamagata H."/>
            <person name="Yamada T."/>
            <person name="Ye Y."/>
            <person name="Shaw J.R."/>
            <person name="Andrews J."/>
            <person name="Crease T.J."/>
            <person name="Tang H."/>
            <person name="Lucas S.M."/>
            <person name="Robertson H.M."/>
            <person name="Bork P."/>
            <person name="Koonin E.V."/>
            <person name="Zdobnov E.M."/>
            <person name="Grigoriev I.V."/>
            <person name="Lynch M."/>
            <person name="Boore J.L."/>
        </authorList>
    </citation>
    <scope>NUCLEOTIDE SEQUENCE [LARGE SCALE GENOMIC DNA]</scope>
</reference>